<dbReference type="EMBL" id="BLXT01007982">
    <property type="protein sequence ID" value="GFO44891.1"/>
    <property type="molecule type" value="Genomic_DNA"/>
</dbReference>
<dbReference type="AlphaFoldDB" id="A0AAV4DLP4"/>
<feature type="region of interest" description="Disordered" evidence="1">
    <location>
        <begin position="43"/>
        <end position="63"/>
    </location>
</feature>
<gene>
    <name evidence="2" type="ORF">PoB_007139600</name>
</gene>
<sequence>MHLFSLRLVHAKILYCKKKQVPQVFEDFVIQFGSEMSDNFIAAKAEQQQKRSEAPPAPMPSSNSRLVAQHCYYPEHLPLYLSRTSLTRHVMSASGDRKGQRWAEKNRLQETQN</sequence>
<protein>
    <submittedName>
        <fullName evidence="2">Uncharacterized protein</fullName>
    </submittedName>
</protein>
<feature type="region of interest" description="Disordered" evidence="1">
    <location>
        <begin position="92"/>
        <end position="113"/>
    </location>
</feature>
<comment type="caution">
    <text evidence="2">The sequence shown here is derived from an EMBL/GenBank/DDBJ whole genome shotgun (WGS) entry which is preliminary data.</text>
</comment>
<accession>A0AAV4DLP4</accession>
<evidence type="ECO:0000313" key="3">
    <source>
        <dbReference type="Proteomes" id="UP000735302"/>
    </source>
</evidence>
<feature type="compositionally biased region" description="Basic and acidic residues" evidence="1">
    <location>
        <begin position="95"/>
        <end position="113"/>
    </location>
</feature>
<dbReference type="Proteomes" id="UP000735302">
    <property type="component" value="Unassembled WGS sequence"/>
</dbReference>
<evidence type="ECO:0000313" key="2">
    <source>
        <dbReference type="EMBL" id="GFO44891.1"/>
    </source>
</evidence>
<keyword evidence="3" id="KW-1185">Reference proteome</keyword>
<proteinExistence type="predicted"/>
<reference evidence="2 3" key="1">
    <citation type="journal article" date="2021" name="Elife">
        <title>Chloroplast acquisition without the gene transfer in kleptoplastic sea slugs, Plakobranchus ocellatus.</title>
        <authorList>
            <person name="Maeda T."/>
            <person name="Takahashi S."/>
            <person name="Yoshida T."/>
            <person name="Shimamura S."/>
            <person name="Takaki Y."/>
            <person name="Nagai Y."/>
            <person name="Toyoda A."/>
            <person name="Suzuki Y."/>
            <person name="Arimoto A."/>
            <person name="Ishii H."/>
            <person name="Satoh N."/>
            <person name="Nishiyama T."/>
            <person name="Hasebe M."/>
            <person name="Maruyama T."/>
            <person name="Minagawa J."/>
            <person name="Obokata J."/>
            <person name="Shigenobu S."/>
        </authorList>
    </citation>
    <scope>NUCLEOTIDE SEQUENCE [LARGE SCALE GENOMIC DNA]</scope>
</reference>
<evidence type="ECO:0000256" key="1">
    <source>
        <dbReference type="SAM" id="MobiDB-lite"/>
    </source>
</evidence>
<name>A0AAV4DLP4_9GAST</name>
<organism evidence="2 3">
    <name type="scientific">Plakobranchus ocellatus</name>
    <dbReference type="NCBI Taxonomy" id="259542"/>
    <lineage>
        <taxon>Eukaryota</taxon>
        <taxon>Metazoa</taxon>
        <taxon>Spiralia</taxon>
        <taxon>Lophotrochozoa</taxon>
        <taxon>Mollusca</taxon>
        <taxon>Gastropoda</taxon>
        <taxon>Heterobranchia</taxon>
        <taxon>Euthyneura</taxon>
        <taxon>Panpulmonata</taxon>
        <taxon>Sacoglossa</taxon>
        <taxon>Placobranchoidea</taxon>
        <taxon>Plakobranchidae</taxon>
        <taxon>Plakobranchus</taxon>
    </lineage>
</organism>